<keyword evidence="6 9" id="KW-0378">Hydrolase</keyword>
<dbReference type="SUPFAM" id="SSF55486">
    <property type="entry name" value="Metalloproteases ('zincins'), catalytic domain"/>
    <property type="match status" value="2"/>
</dbReference>
<dbReference type="AlphaFoldDB" id="A0A5K4EBQ3"/>
<dbReference type="PANTHER" id="PTHR11804:SF84">
    <property type="entry name" value="SACCHAROLYSIN"/>
    <property type="match status" value="1"/>
</dbReference>
<accession>A0A5K4EBQ3</accession>
<keyword evidence="5 9" id="KW-0479">Metal-binding</keyword>
<dbReference type="InterPro" id="IPR024077">
    <property type="entry name" value="Neurolysin/TOP_dom2"/>
</dbReference>
<keyword evidence="3" id="KW-0963">Cytoplasm</keyword>
<dbReference type="PANTHER" id="PTHR11804">
    <property type="entry name" value="PROTEASE M3 THIMET OLIGOPEPTIDASE-RELATED"/>
    <property type="match status" value="1"/>
</dbReference>
<evidence type="ECO:0000256" key="6">
    <source>
        <dbReference type="ARBA" id="ARBA00022801"/>
    </source>
</evidence>
<dbReference type="CDD" id="cd06455">
    <property type="entry name" value="M3A_TOP"/>
    <property type="match status" value="1"/>
</dbReference>
<keyword evidence="8 9" id="KW-0482">Metalloprotease</keyword>
<dbReference type="InterPro" id="IPR024080">
    <property type="entry name" value="Neurolysin/TOP_N"/>
</dbReference>
<keyword evidence="7 9" id="KW-0862">Zinc</keyword>
<comment type="similarity">
    <text evidence="2 9">Belongs to the peptidase M3 family.</text>
</comment>
<proteinExistence type="inferred from homology"/>
<dbReference type="GO" id="GO:0004222">
    <property type="term" value="F:metalloendopeptidase activity"/>
    <property type="evidence" value="ECO:0007669"/>
    <property type="project" value="InterPro"/>
</dbReference>
<evidence type="ECO:0000256" key="4">
    <source>
        <dbReference type="ARBA" id="ARBA00022670"/>
    </source>
</evidence>
<dbReference type="Pfam" id="PF01432">
    <property type="entry name" value="Peptidase_M3"/>
    <property type="match status" value="2"/>
</dbReference>
<dbReference type="InParanoid" id="A0A5K4EBQ3"/>
<evidence type="ECO:0000259" key="10">
    <source>
        <dbReference type="Pfam" id="PF01432"/>
    </source>
</evidence>
<evidence type="ECO:0000256" key="3">
    <source>
        <dbReference type="ARBA" id="ARBA00022490"/>
    </source>
</evidence>
<sequence>MFVAPGCLLKWSGSVNDIVERTSTLISNAISVYDRVGSSGPATFESVVLPMSLFEAEYQTEKNAIDFLQHISPYKAIRDASCDATRRLSDMEVELEMRKDVFEKFVSVQKNIDSSFSGEYRRYVDRKVQLGRRNGLHLDDDKRKLIEALNKEENQLCIDFQRALNEENTLLKFTDEELTGCPADFIDGLKKLPSGKREVSLKYPHYFPIMQKASNPETRRTLETAFNSRCIKENTPILKRLMELRRERATLLGFPTHADFMLDLYKTKTSENISEFLNNLGNKLEKIRLKESTRLLELKKEECDRLGYTFNNCLNPWDTRYYMNMVKERDYSVDEVALKKYFPLATVKSGILRLYQQLLGLKFERVPNAEVWHEEVEMYSVSDSESNSLLGYFYLDLHPREGKYGHAAVFGLQPGCRGSMDSNNTTVNEHNHSPSLLTSERQLAIAALVTNFTSPDKNTGQCFLFHHEVVTFFHEFGHLMHHVCSHTETALFSYGLIWKWDVRDLRHALYLMLGQHFRGLFKTLGIGSRTFKVLLHLSLEKNHLTYGTAVETDFVECPSQMLENWVWNVDGLKALLDTNDDPIPKDLLANLINSRIANAGLFYSRQILLASFDQAIHTTNWEDDPLITFTNLSKKCLGIEPIPDTFWPASFLHLTCGYDGRFYSYLWSRVYSIDIFESRFQCAMDGGCLSKSVGRDYREKILRPGGSKDAADMLKDFLGREPNDNAFFKLLKLIRHN</sequence>
<feature type="domain" description="Peptidase M3A/M3B catalytic" evidence="10">
    <location>
        <begin position="209"/>
        <end position="501"/>
    </location>
</feature>
<evidence type="ECO:0000256" key="8">
    <source>
        <dbReference type="ARBA" id="ARBA00023049"/>
    </source>
</evidence>
<evidence type="ECO:0000256" key="9">
    <source>
        <dbReference type="RuleBase" id="RU003435"/>
    </source>
</evidence>
<dbReference type="WBParaSite" id="Smp_029470.2">
    <property type="protein sequence ID" value="Smp_029470.2"/>
    <property type="gene ID" value="Smp_029470"/>
</dbReference>
<dbReference type="STRING" id="6183.A0A5K4EBQ3"/>
<comment type="subcellular location">
    <subcellularLocation>
        <location evidence="1">Cytoplasm</location>
    </subcellularLocation>
</comment>
<dbReference type="GO" id="GO:0006508">
    <property type="term" value="P:proteolysis"/>
    <property type="evidence" value="ECO:0007669"/>
    <property type="project" value="UniProtKB-KW"/>
</dbReference>
<evidence type="ECO:0000256" key="5">
    <source>
        <dbReference type="ARBA" id="ARBA00022723"/>
    </source>
</evidence>
<evidence type="ECO:0000256" key="2">
    <source>
        <dbReference type="ARBA" id="ARBA00006040"/>
    </source>
</evidence>
<feature type="domain" description="Peptidase M3A/M3B catalytic" evidence="10">
    <location>
        <begin position="539"/>
        <end position="729"/>
    </location>
</feature>
<evidence type="ECO:0000256" key="1">
    <source>
        <dbReference type="ARBA" id="ARBA00004496"/>
    </source>
</evidence>
<comment type="cofactor">
    <cofactor evidence="9">
        <name>Zn(2+)</name>
        <dbReference type="ChEBI" id="CHEBI:29105"/>
    </cofactor>
    <text evidence="9">Binds 1 zinc ion.</text>
</comment>
<reference evidence="11" key="1">
    <citation type="submission" date="2019-11" db="UniProtKB">
        <authorList>
            <consortium name="WormBaseParasite"/>
        </authorList>
    </citation>
    <scope>IDENTIFICATION</scope>
    <source>
        <strain evidence="11">Puerto Rican</strain>
    </source>
</reference>
<dbReference type="GO" id="GO:0046872">
    <property type="term" value="F:metal ion binding"/>
    <property type="evidence" value="ECO:0007669"/>
    <property type="project" value="UniProtKB-UniRule"/>
</dbReference>
<organism evidence="11">
    <name type="scientific">Schistosoma mansoni</name>
    <name type="common">Blood fluke</name>
    <dbReference type="NCBI Taxonomy" id="6183"/>
    <lineage>
        <taxon>Eukaryota</taxon>
        <taxon>Metazoa</taxon>
        <taxon>Spiralia</taxon>
        <taxon>Lophotrochozoa</taxon>
        <taxon>Platyhelminthes</taxon>
        <taxon>Trematoda</taxon>
        <taxon>Digenea</taxon>
        <taxon>Strigeidida</taxon>
        <taxon>Schistosomatoidea</taxon>
        <taxon>Schistosomatidae</taxon>
        <taxon>Schistosoma</taxon>
    </lineage>
</organism>
<dbReference type="GO" id="GO:0005758">
    <property type="term" value="C:mitochondrial intermembrane space"/>
    <property type="evidence" value="ECO:0007669"/>
    <property type="project" value="TreeGrafter"/>
</dbReference>
<dbReference type="GO" id="GO:0006518">
    <property type="term" value="P:peptide metabolic process"/>
    <property type="evidence" value="ECO:0007669"/>
    <property type="project" value="TreeGrafter"/>
</dbReference>
<dbReference type="FunFam" id="1.20.1050.40:FF:000001">
    <property type="entry name" value="Thimet oligopeptidase 1"/>
    <property type="match status" value="1"/>
</dbReference>
<evidence type="ECO:0000313" key="11">
    <source>
        <dbReference type="WBParaSite" id="Smp_029470.2"/>
    </source>
</evidence>
<dbReference type="ExpressionAtlas" id="A0A5K4EBQ3">
    <property type="expression patterns" value="baseline"/>
</dbReference>
<protein>
    <submittedName>
        <fullName evidence="11">Thimet oligopeptidase (M03 family)</fullName>
    </submittedName>
</protein>
<keyword evidence="4 9" id="KW-0645">Protease</keyword>
<name>A0A5K4EBQ3_SCHMA</name>
<dbReference type="InterPro" id="IPR045090">
    <property type="entry name" value="Pept_M3A_M3B"/>
</dbReference>
<dbReference type="InterPro" id="IPR001567">
    <property type="entry name" value="Pept_M3A_M3B_dom"/>
</dbReference>
<dbReference type="Gene3D" id="1.10.1370.10">
    <property type="entry name" value="Neurolysin, domain 3"/>
    <property type="match status" value="2"/>
</dbReference>
<dbReference type="Gene3D" id="1.20.1050.40">
    <property type="entry name" value="Endopeptidase. Chain P, domain 1"/>
    <property type="match status" value="1"/>
</dbReference>
<evidence type="ECO:0000256" key="7">
    <source>
        <dbReference type="ARBA" id="ARBA00022833"/>
    </source>
</evidence>